<reference evidence="1 2" key="1">
    <citation type="submission" date="2020-08" db="EMBL/GenBank/DDBJ databases">
        <title>Bridging the membrane lipid divide: bacteria of the FCB group superphylum have the potential to synthesize archaeal ether lipids.</title>
        <authorList>
            <person name="Villanueva L."/>
            <person name="Von Meijenfeldt F.A.B."/>
            <person name="Westbye A.B."/>
            <person name="Yadav S."/>
            <person name="Hopmans E.C."/>
            <person name="Dutilh B.E."/>
            <person name="Sinninghe Damste J.S."/>
        </authorList>
    </citation>
    <scope>NUCLEOTIDE SEQUENCE [LARGE SCALE GENOMIC DNA]</scope>
    <source>
        <strain evidence="1">NIOZ-UU27</strain>
    </source>
</reference>
<organism evidence="1 2">
    <name type="scientific">Candidatus Desulfacyla euxinica</name>
    <dbReference type="NCBI Taxonomy" id="2841693"/>
    <lineage>
        <taxon>Bacteria</taxon>
        <taxon>Deltaproteobacteria</taxon>
        <taxon>Candidatus Desulfacyla</taxon>
    </lineage>
</organism>
<dbReference type="GO" id="GO:0016740">
    <property type="term" value="F:transferase activity"/>
    <property type="evidence" value="ECO:0007669"/>
    <property type="project" value="UniProtKB-KW"/>
</dbReference>
<comment type="caution">
    <text evidence="1">The sequence shown here is derived from an EMBL/GenBank/DDBJ whole genome shotgun (WGS) entry which is preliminary data.</text>
</comment>
<dbReference type="InterPro" id="IPR029044">
    <property type="entry name" value="Nucleotide-diphossugar_trans"/>
</dbReference>
<dbReference type="SUPFAM" id="SSF53448">
    <property type="entry name" value="Nucleotide-diphospho-sugar transferases"/>
    <property type="match status" value="1"/>
</dbReference>
<dbReference type="Proteomes" id="UP000650524">
    <property type="component" value="Unassembled WGS sequence"/>
</dbReference>
<dbReference type="AlphaFoldDB" id="A0A8J6MZB6"/>
<gene>
    <name evidence="1" type="ORF">H8E19_03960</name>
</gene>
<dbReference type="EMBL" id="JACNJD010000143">
    <property type="protein sequence ID" value="MBC8176538.1"/>
    <property type="molecule type" value="Genomic_DNA"/>
</dbReference>
<dbReference type="Gene3D" id="3.90.550.10">
    <property type="entry name" value="Spore Coat Polysaccharide Biosynthesis Protein SpsA, Chain A"/>
    <property type="match status" value="1"/>
</dbReference>
<keyword evidence="1" id="KW-0808">Transferase</keyword>
<name>A0A8J6MZB6_9DELT</name>
<accession>A0A8J6MZB6</accession>
<evidence type="ECO:0000313" key="1">
    <source>
        <dbReference type="EMBL" id="MBC8176538.1"/>
    </source>
</evidence>
<protein>
    <submittedName>
        <fullName evidence="1">NTP transferase domain-containing protein</fullName>
    </submittedName>
</protein>
<evidence type="ECO:0000313" key="2">
    <source>
        <dbReference type="Proteomes" id="UP000650524"/>
    </source>
</evidence>
<sequence length="304" mass="35708">MTTSEKIVAVVLAGGIKKFSFKEFWHQLEDLFSYKEWYFRRGYKSLKEIKDVRGVGGKPKPMVEYILNTLRNTKEIDRIIVVGPEKEMREKIDPDLLSGDSNITLIEQKESFGHNVKEGYNHAGEKYVLFVTSDSPTTREEDVSEFIGICRELYSEYDWIYPIVKESLLKRYYRLFPRPFFKMVPDNIFPNDYIDEEEVREDGKVGFRITSMAFANLENIPAERIDEAYNIRKLYRKSSRDTLKTIFGKKVIRRYRQGLKMSELEKMLSDYEGLRLKFVGLSGAGTSLDLDSRRDEKKFSKLRL</sequence>
<proteinExistence type="predicted"/>